<dbReference type="InterPro" id="IPR046350">
    <property type="entry name" value="Cystatin_sf"/>
</dbReference>
<sequence>MKEKRMTRPMQLIIGALVLILALFIAVSLFIWKAGLPYHNARSEAIAIAQKASKLKKVTAFDIATTDETVYAIEGTDASGEKLGVLIPKEGSKITQVKLSEGVDPESLTKSDTTSIVLASYQNQPAWEVNNKSGFALYDFKTGKELMTS</sequence>
<feature type="transmembrane region" description="Helical" evidence="1">
    <location>
        <begin position="12"/>
        <end position="32"/>
    </location>
</feature>
<gene>
    <name evidence="3" type="ORF">NtB2_00346</name>
</gene>
<keyword evidence="4" id="KW-1185">Reference proteome</keyword>
<dbReference type="Pfam" id="PF17881">
    <property type="entry name" value="TseB"/>
    <property type="match status" value="1"/>
</dbReference>
<evidence type="ECO:0000256" key="1">
    <source>
        <dbReference type="SAM" id="Phobius"/>
    </source>
</evidence>
<dbReference type="RefSeq" id="WP_109245227.1">
    <property type="nucleotide sequence ID" value="NZ_BFFO01000002.1"/>
</dbReference>
<feature type="domain" description="Cell wall elongation regulator TseB-like" evidence="2">
    <location>
        <begin position="44"/>
        <end position="88"/>
    </location>
</feature>
<dbReference type="EMBL" id="BFFO01000002">
    <property type="protein sequence ID" value="GBG96235.1"/>
    <property type="molecule type" value="Genomic_DNA"/>
</dbReference>
<dbReference type="Proteomes" id="UP000245021">
    <property type="component" value="Unassembled WGS sequence"/>
</dbReference>
<organism evidence="3 4">
    <name type="scientific">Lactococcus termiticola</name>
    <dbReference type="NCBI Taxonomy" id="2169526"/>
    <lineage>
        <taxon>Bacteria</taxon>
        <taxon>Bacillati</taxon>
        <taxon>Bacillota</taxon>
        <taxon>Bacilli</taxon>
        <taxon>Lactobacillales</taxon>
        <taxon>Streptococcaceae</taxon>
        <taxon>Lactococcus</taxon>
    </lineage>
</organism>
<dbReference type="InterPro" id="IPR041401">
    <property type="entry name" value="TseB-like_dom"/>
</dbReference>
<evidence type="ECO:0000313" key="4">
    <source>
        <dbReference type="Proteomes" id="UP000245021"/>
    </source>
</evidence>
<dbReference type="OrthoDB" id="2242521at2"/>
<protein>
    <recommendedName>
        <fullName evidence="2">Cell wall elongation regulator TseB-like domain-containing protein</fullName>
    </recommendedName>
</protein>
<keyword evidence="1" id="KW-1133">Transmembrane helix</keyword>
<keyword evidence="1" id="KW-0472">Membrane</keyword>
<accession>A0A2R5HFX9</accession>
<evidence type="ECO:0000259" key="2">
    <source>
        <dbReference type="Pfam" id="PF17881"/>
    </source>
</evidence>
<dbReference type="AlphaFoldDB" id="A0A2R5HFX9"/>
<dbReference type="SUPFAM" id="SSF54403">
    <property type="entry name" value="Cystatin/monellin"/>
    <property type="match status" value="2"/>
</dbReference>
<evidence type="ECO:0000313" key="3">
    <source>
        <dbReference type="EMBL" id="GBG96235.1"/>
    </source>
</evidence>
<reference evidence="3 4" key="1">
    <citation type="journal article" date="2018" name="Genome Announc.">
        <title>Draft Genome Sequence of Lactococcus sp. Strain NtB2 (JCM 32569), Isolated from the Gut of the Higher Termite Nasutitermes takasagoensis.</title>
        <authorList>
            <person name="Noda S."/>
            <person name="Aihara C."/>
            <person name="Yuki M."/>
            <person name="Ohkuma M."/>
        </authorList>
    </citation>
    <scope>NUCLEOTIDE SEQUENCE [LARGE SCALE GENOMIC DNA]</scope>
    <source>
        <strain evidence="3 4">NtB2</strain>
    </source>
</reference>
<dbReference type="Gene3D" id="3.10.450.40">
    <property type="match status" value="1"/>
</dbReference>
<name>A0A2R5HFX9_9LACT</name>
<comment type="caution">
    <text evidence="3">The sequence shown here is derived from an EMBL/GenBank/DDBJ whole genome shotgun (WGS) entry which is preliminary data.</text>
</comment>
<keyword evidence="1" id="KW-0812">Transmembrane</keyword>
<proteinExistence type="predicted"/>